<evidence type="ECO:0000256" key="3">
    <source>
        <dbReference type="ARBA" id="ARBA00022448"/>
    </source>
</evidence>
<feature type="transmembrane region" description="Helical" evidence="14">
    <location>
        <begin position="347"/>
        <end position="366"/>
    </location>
</feature>
<protein>
    <recommendedName>
        <fullName evidence="12">Ascorbate-specific PTS system EIIC component</fullName>
    </recommendedName>
    <alternativeName>
        <fullName evidence="13">Ascorbate-specific permease IIC component UlaA</fullName>
    </alternativeName>
</protein>
<keyword evidence="7 14" id="KW-0812">Transmembrane</keyword>
<keyword evidence="4" id="KW-1003">Cell membrane</keyword>
<feature type="transmembrane region" description="Helical" evidence="14">
    <location>
        <begin position="96"/>
        <end position="117"/>
    </location>
</feature>
<evidence type="ECO:0000313" key="16">
    <source>
        <dbReference type="Proteomes" id="UP000199662"/>
    </source>
</evidence>
<evidence type="ECO:0000256" key="2">
    <source>
        <dbReference type="ARBA" id="ARBA00011738"/>
    </source>
</evidence>
<dbReference type="RefSeq" id="WP_091832647.1">
    <property type="nucleotide sequence ID" value="NZ_FNZK01000013.1"/>
</dbReference>
<evidence type="ECO:0000256" key="1">
    <source>
        <dbReference type="ARBA" id="ARBA00004651"/>
    </source>
</evidence>
<dbReference type="PANTHER" id="PTHR33843:SF4">
    <property type="entry name" value="ASCORBATE-SPECIFIC PTS SYSTEM EIIC COMPONENT"/>
    <property type="match status" value="1"/>
</dbReference>
<dbReference type="Pfam" id="PF03611">
    <property type="entry name" value="EIIC-GAT"/>
    <property type="match status" value="1"/>
</dbReference>
<dbReference type="InterPro" id="IPR051562">
    <property type="entry name" value="Ascorbate-PTS_EIIC"/>
</dbReference>
<feature type="transmembrane region" description="Helical" evidence="14">
    <location>
        <begin position="153"/>
        <end position="171"/>
    </location>
</feature>
<dbReference type="EMBL" id="FNZK01000013">
    <property type="protein sequence ID" value="SEJ67887.1"/>
    <property type="molecule type" value="Genomic_DNA"/>
</dbReference>
<feature type="transmembrane region" description="Helical" evidence="14">
    <location>
        <begin position="43"/>
        <end position="66"/>
    </location>
</feature>
<evidence type="ECO:0000256" key="9">
    <source>
        <dbReference type="ARBA" id="ARBA00023136"/>
    </source>
</evidence>
<dbReference type="Proteomes" id="UP000199662">
    <property type="component" value="Unassembled WGS sequence"/>
</dbReference>
<keyword evidence="8 14" id="KW-1133">Transmembrane helix</keyword>
<dbReference type="GO" id="GO:0009401">
    <property type="term" value="P:phosphoenolpyruvate-dependent sugar phosphotransferase system"/>
    <property type="evidence" value="ECO:0007669"/>
    <property type="project" value="UniProtKB-KW"/>
</dbReference>
<sequence length="432" mass="46294">MVSAIMEFLANEVLTQAAVVMALVGLIGLVLQKKPIERVMTGVIKIYVGMTIFTLGLNAICAQVDIFTKMSLQIVGASNVLEGATRVPIIASYDNVMSAAALTLGLAYVVNILIARFTKMKIIYLTGHWSHWTCICVCAVLMNYLGIASTTAILIGGVIVGTYQVVFPYMLQPYTKVLTGGAPIAFGHGVSSCALIGSWIGSKIGDPKDSFEDIELSGRLSFLKEVVITVALTMSVMYLGLSLIVGKDFVMTLSGGKNWIMFAIFAGFGFSAGLMALLYGIRMFIAEITPAFQGISTKLVPGAIPAFDCPVFFQYGANSLLIGFVIAQICSVISMAILMRFDLTVPILMVTYENFFGGGVVAIFANKFGGKKAAIVGAMFFGFTATLGRSLFFPMLGPMVAFAQTTAEWDQMVVCTVVGWIGNLLGLAQYMF</sequence>
<dbReference type="PANTHER" id="PTHR33843">
    <property type="entry name" value="ASCORBATE-SPECIFIC PTS SYSTEM EIIC COMPONENT"/>
    <property type="match status" value="1"/>
</dbReference>
<evidence type="ECO:0000256" key="13">
    <source>
        <dbReference type="ARBA" id="ARBA00042859"/>
    </source>
</evidence>
<evidence type="ECO:0000256" key="8">
    <source>
        <dbReference type="ARBA" id="ARBA00022989"/>
    </source>
</evidence>
<name>A0A1H7AVH4_9FIRM</name>
<keyword evidence="6" id="KW-0598">Phosphotransferase system</keyword>
<evidence type="ECO:0000256" key="10">
    <source>
        <dbReference type="ARBA" id="ARBA00037387"/>
    </source>
</evidence>
<comment type="function">
    <text evidence="10">The phosphoenolpyruvate-dependent sugar phosphotransferase system (sugar PTS), a major carbohydrate active transport system, catalyzes the phosphorylation of incoming sugar substrates concomitantly with their translocation across the cell membrane. The enzyme II UlaABC PTS system is involved in ascorbate transport.</text>
</comment>
<evidence type="ECO:0000256" key="11">
    <source>
        <dbReference type="ARBA" id="ARBA00038218"/>
    </source>
</evidence>
<dbReference type="STRING" id="84035.SAMN05660742_113108"/>
<dbReference type="GO" id="GO:0005886">
    <property type="term" value="C:plasma membrane"/>
    <property type="evidence" value="ECO:0007669"/>
    <property type="project" value="UniProtKB-SubCell"/>
</dbReference>
<comment type="subcellular location">
    <subcellularLocation>
        <location evidence="1">Cell membrane</location>
        <topology evidence="1">Multi-pass membrane protein</topology>
    </subcellularLocation>
</comment>
<comment type="subunit">
    <text evidence="2">Homodimer.</text>
</comment>
<keyword evidence="5" id="KW-0762">Sugar transport</keyword>
<feature type="transmembrane region" description="Helical" evidence="14">
    <location>
        <begin position="13"/>
        <end position="31"/>
    </location>
</feature>
<keyword evidence="3" id="KW-0813">Transport</keyword>
<dbReference type="InterPro" id="IPR004703">
    <property type="entry name" value="PTS_sugar-sp_permease"/>
</dbReference>
<evidence type="ECO:0000313" key="15">
    <source>
        <dbReference type="EMBL" id="SEJ67887.1"/>
    </source>
</evidence>
<feature type="transmembrane region" description="Helical" evidence="14">
    <location>
        <begin position="258"/>
        <end position="279"/>
    </location>
</feature>
<feature type="transmembrane region" description="Helical" evidence="14">
    <location>
        <begin position="411"/>
        <end position="431"/>
    </location>
</feature>
<evidence type="ECO:0000256" key="7">
    <source>
        <dbReference type="ARBA" id="ARBA00022692"/>
    </source>
</evidence>
<proteinExistence type="inferred from homology"/>
<evidence type="ECO:0000256" key="14">
    <source>
        <dbReference type="SAM" id="Phobius"/>
    </source>
</evidence>
<feature type="transmembrane region" description="Helical" evidence="14">
    <location>
        <begin position="226"/>
        <end position="246"/>
    </location>
</feature>
<comment type="similarity">
    <text evidence="11">Belongs to the UlaA family.</text>
</comment>
<evidence type="ECO:0000256" key="5">
    <source>
        <dbReference type="ARBA" id="ARBA00022597"/>
    </source>
</evidence>
<feature type="transmembrane region" description="Helical" evidence="14">
    <location>
        <begin position="320"/>
        <end position="341"/>
    </location>
</feature>
<reference evidence="15 16" key="1">
    <citation type="submission" date="2016-10" db="EMBL/GenBank/DDBJ databases">
        <authorList>
            <person name="de Groot N.N."/>
        </authorList>
    </citation>
    <scope>NUCLEOTIDE SEQUENCE [LARGE SCALE GENOMIC DNA]</scope>
    <source>
        <strain evidence="15 16">DSM 2179</strain>
    </source>
</reference>
<organism evidence="15 16">
    <name type="scientific">Propionispira arboris</name>
    <dbReference type="NCBI Taxonomy" id="84035"/>
    <lineage>
        <taxon>Bacteria</taxon>
        <taxon>Bacillati</taxon>
        <taxon>Bacillota</taxon>
        <taxon>Negativicutes</taxon>
        <taxon>Selenomonadales</taxon>
        <taxon>Selenomonadaceae</taxon>
        <taxon>Propionispira</taxon>
    </lineage>
</organism>
<gene>
    <name evidence="15" type="ORF">SAMN05660742_113108</name>
</gene>
<keyword evidence="9 14" id="KW-0472">Membrane</keyword>
<keyword evidence="16" id="KW-1185">Reference proteome</keyword>
<evidence type="ECO:0000256" key="6">
    <source>
        <dbReference type="ARBA" id="ARBA00022683"/>
    </source>
</evidence>
<feature type="transmembrane region" description="Helical" evidence="14">
    <location>
        <begin position="373"/>
        <end position="391"/>
    </location>
</feature>
<accession>A0A1H7AVH4</accession>
<evidence type="ECO:0000256" key="12">
    <source>
        <dbReference type="ARBA" id="ARBA00039702"/>
    </source>
</evidence>
<evidence type="ECO:0000256" key="4">
    <source>
        <dbReference type="ARBA" id="ARBA00022475"/>
    </source>
</evidence>
<dbReference type="AlphaFoldDB" id="A0A1H7AVH4"/>